<dbReference type="SUPFAM" id="SSF53448">
    <property type="entry name" value="Nucleotide-diphospho-sugar transferases"/>
    <property type="match status" value="1"/>
</dbReference>
<sequence>MVNALILAGDKGRDGVSKALLKIGDRYMVDYIIDALKECKKVKDIYIVCDEGVKKVLKDRVKGCINPAGDIIDNIVFASECIEDKHTPLIICTADIPLIKSSAIEEFVEECEKKNIDVGYPVIDKKLNDEKYPDVRRTYVKMREGVYTGGNIVYIKMEAIKNCTEKAKKLVEYRKKPFKMGRTLGFTFLIRLALGKLTIEAVEKKIGKMFNVDGRAIFTKYPEIGNDVDKQEDIDFVKKYLNIV</sequence>
<evidence type="ECO:0000259" key="1">
    <source>
        <dbReference type="Pfam" id="PF12804"/>
    </source>
</evidence>
<protein>
    <submittedName>
        <fullName evidence="2">MobA-like NTP transferase domain-containing protein</fullName>
    </submittedName>
</protein>
<reference evidence="3" key="1">
    <citation type="submission" date="2016-11" db="EMBL/GenBank/DDBJ databases">
        <authorList>
            <person name="Varghese N."/>
            <person name="Submissions S."/>
        </authorList>
    </citation>
    <scope>NUCLEOTIDE SEQUENCE [LARGE SCALE GENOMIC DNA]</scope>
    <source>
        <strain evidence="3">DSM 10124</strain>
    </source>
</reference>
<feature type="domain" description="MobA-like NTP transferase" evidence="1">
    <location>
        <begin position="4"/>
        <end position="126"/>
    </location>
</feature>
<dbReference type="GO" id="GO:0016779">
    <property type="term" value="F:nucleotidyltransferase activity"/>
    <property type="evidence" value="ECO:0007669"/>
    <property type="project" value="UniProtKB-ARBA"/>
</dbReference>
<proteinExistence type="predicted"/>
<evidence type="ECO:0000313" key="2">
    <source>
        <dbReference type="EMBL" id="SHE58796.1"/>
    </source>
</evidence>
<keyword evidence="2" id="KW-0808">Transferase</keyword>
<dbReference type="InterPro" id="IPR029044">
    <property type="entry name" value="Nucleotide-diphossugar_trans"/>
</dbReference>
<keyword evidence="3" id="KW-1185">Reference proteome</keyword>
<name>A0A1M4UPZ0_9CLOT</name>
<dbReference type="Pfam" id="PF12804">
    <property type="entry name" value="NTP_transf_3"/>
    <property type="match status" value="1"/>
</dbReference>
<gene>
    <name evidence="2" type="ORF">SAMN02746091_00720</name>
</gene>
<dbReference type="EMBL" id="FQVG01000008">
    <property type="protein sequence ID" value="SHE58796.1"/>
    <property type="molecule type" value="Genomic_DNA"/>
</dbReference>
<dbReference type="InterPro" id="IPR025877">
    <property type="entry name" value="MobA-like_NTP_Trfase"/>
</dbReference>
<organism evidence="2 3">
    <name type="scientific">Caloramator proteoclasticus DSM 10124</name>
    <dbReference type="NCBI Taxonomy" id="1121262"/>
    <lineage>
        <taxon>Bacteria</taxon>
        <taxon>Bacillati</taxon>
        <taxon>Bacillota</taxon>
        <taxon>Clostridia</taxon>
        <taxon>Eubacteriales</taxon>
        <taxon>Clostridiaceae</taxon>
        <taxon>Caloramator</taxon>
    </lineage>
</organism>
<dbReference type="Proteomes" id="UP000184423">
    <property type="component" value="Unassembled WGS sequence"/>
</dbReference>
<dbReference type="RefSeq" id="WP_027309439.1">
    <property type="nucleotide sequence ID" value="NZ_FQVG01000008.1"/>
</dbReference>
<evidence type="ECO:0000313" key="3">
    <source>
        <dbReference type="Proteomes" id="UP000184423"/>
    </source>
</evidence>
<dbReference type="Gene3D" id="3.90.550.10">
    <property type="entry name" value="Spore Coat Polysaccharide Biosynthesis Protein SpsA, Chain A"/>
    <property type="match status" value="1"/>
</dbReference>
<dbReference type="AlphaFoldDB" id="A0A1M4UPZ0"/>
<accession>A0A1M4UPZ0</accession>